<evidence type="ECO:0000313" key="2">
    <source>
        <dbReference type="Proteomes" id="UP000318126"/>
    </source>
</evidence>
<dbReference type="EMBL" id="VKGK01000020">
    <property type="protein sequence ID" value="TRY13383.1"/>
    <property type="molecule type" value="Genomic_DNA"/>
</dbReference>
<dbReference type="AlphaFoldDB" id="A0A553JLQ6"/>
<proteinExistence type="predicted"/>
<comment type="caution">
    <text evidence="1">The sequence shown here is derived from an EMBL/GenBank/DDBJ whole genome shotgun (WGS) entry which is preliminary data.</text>
</comment>
<evidence type="ECO:0000313" key="1">
    <source>
        <dbReference type="EMBL" id="TRY13383.1"/>
    </source>
</evidence>
<accession>A0A553JLQ6</accession>
<dbReference type="Pfam" id="PF11932">
    <property type="entry name" value="DUF3450"/>
    <property type="match status" value="1"/>
</dbReference>
<sequence>MVSRIITGVCCSLNLNKFRPLNGRELFYFMKMFYFCYKKPKTNILLVCQSFVLLLLSVQGASAQGVVAESDDLVTQWINLEQQSNALNSHWIMSKPVLEQRVELLKREELQLKSLLSADHSATTQVEAKRSELLALQNNMESEQTTLSQWVDGELSQAQRIIEQLPPPLAKSWWAAIKEKKINLQSPDSMSVDPANSTVNSIDTTSSKLELLLSLYLQLNEFEQRVSSYETQIETLDGEVRLVKQLYLGISRGWYVTLDSLNVAEGVSTATGWRWQVNESLAPETIETALMMIAHKKEANFIELPFSLTADVKQTQIQNKVAGASDE</sequence>
<organism evidence="1 2">
    <name type="scientific">Shewanella hanedai</name>
    <name type="common">Alteromonas hanedai</name>
    <dbReference type="NCBI Taxonomy" id="25"/>
    <lineage>
        <taxon>Bacteria</taxon>
        <taxon>Pseudomonadati</taxon>
        <taxon>Pseudomonadota</taxon>
        <taxon>Gammaproteobacteria</taxon>
        <taxon>Alteromonadales</taxon>
        <taxon>Shewanellaceae</taxon>
        <taxon>Shewanella</taxon>
    </lineage>
</organism>
<name>A0A553JLQ6_SHEHA</name>
<keyword evidence="2" id="KW-1185">Reference proteome</keyword>
<protein>
    <submittedName>
        <fullName evidence="1">DUF3450 domain-containing protein</fullName>
    </submittedName>
</protein>
<gene>
    <name evidence="1" type="ORF">FN961_16200</name>
</gene>
<dbReference type="Proteomes" id="UP000318126">
    <property type="component" value="Unassembled WGS sequence"/>
</dbReference>
<reference evidence="2" key="1">
    <citation type="submission" date="2019-07" db="EMBL/GenBank/DDBJ databases">
        <title>Shewanella sp. YLB-08 draft genomic sequence.</title>
        <authorList>
            <person name="Yu L."/>
        </authorList>
    </citation>
    <scope>NUCLEOTIDE SEQUENCE [LARGE SCALE GENOMIC DNA]</scope>
    <source>
        <strain evidence="2">JCM 20706</strain>
    </source>
</reference>
<dbReference type="InterPro" id="IPR016866">
    <property type="entry name" value="UCP028069"/>
</dbReference>
<dbReference type="OrthoDB" id="5703905at2"/>
<dbReference type="RefSeq" id="WP_144041221.1">
    <property type="nucleotide sequence ID" value="NZ_BMPL01000032.1"/>
</dbReference>